<name>A0A1C6IZ93_9FIRM</name>
<dbReference type="EMBL" id="FMHG01000001">
    <property type="protein sequence ID" value="SCJ75134.1"/>
    <property type="molecule type" value="Genomic_DNA"/>
</dbReference>
<feature type="domain" description="HNH nuclease" evidence="1">
    <location>
        <begin position="15"/>
        <end position="68"/>
    </location>
</feature>
<dbReference type="PANTHER" id="PTHR33877">
    <property type="entry name" value="SLL1193 PROTEIN"/>
    <property type="match status" value="1"/>
</dbReference>
<organism evidence="2">
    <name type="scientific">uncultured Anaerotruncus sp</name>
    <dbReference type="NCBI Taxonomy" id="905011"/>
    <lineage>
        <taxon>Bacteria</taxon>
        <taxon>Bacillati</taxon>
        <taxon>Bacillota</taxon>
        <taxon>Clostridia</taxon>
        <taxon>Eubacteriales</taxon>
        <taxon>Oscillospiraceae</taxon>
        <taxon>Anaerotruncus</taxon>
        <taxon>environmental samples</taxon>
    </lineage>
</organism>
<dbReference type="Pfam" id="PF14279">
    <property type="entry name" value="HNH_5"/>
    <property type="match status" value="1"/>
</dbReference>
<proteinExistence type="predicted"/>
<gene>
    <name evidence="2" type="ORF">SAMEA3545359_01791</name>
</gene>
<reference evidence="2" key="1">
    <citation type="submission" date="2015-09" db="EMBL/GenBank/DDBJ databases">
        <authorList>
            <consortium name="Pathogen Informatics"/>
        </authorList>
    </citation>
    <scope>NUCLEOTIDE SEQUENCE</scope>
    <source>
        <strain evidence="2">2789STDY5834896</strain>
    </source>
</reference>
<evidence type="ECO:0000259" key="1">
    <source>
        <dbReference type="SMART" id="SM00507"/>
    </source>
</evidence>
<dbReference type="AlphaFoldDB" id="A0A1C6IZ93"/>
<dbReference type="InterPro" id="IPR003615">
    <property type="entry name" value="HNH_nuc"/>
</dbReference>
<evidence type="ECO:0000313" key="2">
    <source>
        <dbReference type="EMBL" id="SCJ75134.1"/>
    </source>
</evidence>
<sequence length="152" mass="17224">MAARCAMHDYVFDKTKRRYCYLRERGRCFYCGKRLNMKNATLDHYLPKTAGGPDSVYDLVLCCRSCNRQKGDAVPEDWQQHVIDSFCRAVADGALPLPPGSREKVLQAVAQGVQRVTLEGELVRFDGAQFSLYADSHRLVRAVYRPGFSQAQ</sequence>
<dbReference type="Gene3D" id="1.10.30.50">
    <property type="match status" value="1"/>
</dbReference>
<dbReference type="SMART" id="SM00507">
    <property type="entry name" value="HNHc"/>
    <property type="match status" value="1"/>
</dbReference>
<dbReference type="InterPro" id="IPR052892">
    <property type="entry name" value="NA-targeting_endonuclease"/>
</dbReference>
<accession>A0A1C6IZ93</accession>
<dbReference type="PANTHER" id="PTHR33877:SF2">
    <property type="entry name" value="OS07G0170200 PROTEIN"/>
    <property type="match status" value="1"/>
</dbReference>
<protein>
    <submittedName>
        <fullName evidence="2">Uncharacterized protein conserved in bacteria</fullName>
    </submittedName>
</protein>
<dbReference type="InterPro" id="IPR029471">
    <property type="entry name" value="HNH_5"/>
</dbReference>